<gene>
    <name evidence="1" type="ORF">F5147DRAFT_557594</name>
</gene>
<evidence type="ECO:0008006" key="3">
    <source>
        <dbReference type="Google" id="ProtNLM"/>
    </source>
</evidence>
<proteinExistence type="predicted"/>
<name>A0A9P7FJY5_9AGAM</name>
<sequence length="57" mass="6326">FLWLKQILVSEPILKAPKFDGTPFIVTSDGCKDRFGAVLSQCFTTQLPSGDMIARTH</sequence>
<dbReference type="EMBL" id="JABBWM010000001">
    <property type="protein sequence ID" value="KAG2120446.1"/>
    <property type="molecule type" value="Genomic_DNA"/>
</dbReference>
<evidence type="ECO:0000313" key="2">
    <source>
        <dbReference type="Proteomes" id="UP000823399"/>
    </source>
</evidence>
<dbReference type="Proteomes" id="UP000823399">
    <property type="component" value="Unassembled WGS sequence"/>
</dbReference>
<comment type="caution">
    <text evidence="1">The sequence shown here is derived from an EMBL/GenBank/DDBJ whole genome shotgun (WGS) entry which is preliminary data.</text>
</comment>
<feature type="non-terminal residue" evidence="1">
    <location>
        <position position="1"/>
    </location>
</feature>
<evidence type="ECO:0000313" key="1">
    <source>
        <dbReference type="EMBL" id="KAG2120446.1"/>
    </source>
</evidence>
<reference evidence="1" key="1">
    <citation type="journal article" date="2020" name="New Phytol.">
        <title>Comparative genomics reveals dynamic genome evolution in host specialist ectomycorrhizal fungi.</title>
        <authorList>
            <person name="Lofgren L.A."/>
            <person name="Nguyen N.H."/>
            <person name="Vilgalys R."/>
            <person name="Ruytinx J."/>
            <person name="Liao H.L."/>
            <person name="Branco S."/>
            <person name="Kuo A."/>
            <person name="LaButti K."/>
            <person name="Lipzen A."/>
            <person name="Andreopoulos W."/>
            <person name="Pangilinan J."/>
            <person name="Riley R."/>
            <person name="Hundley H."/>
            <person name="Na H."/>
            <person name="Barry K."/>
            <person name="Grigoriev I.V."/>
            <person name="Stajich J.E."/>
            <person name="Kennedy P.G."/>
        </authorList>
    </citation>
    <scope>NUCLEOTIDE SEQUENCE</scope>
    <source>
        <strain evidence="1">FC423</strain>
    </source>
</reference>
<feature type="non-terminal residue" evidence="1">
    <location>
        <position position="57"/>
    </location>
</feature>
<dbReference type="OrthoDB" id="2635857at2759"/>
<dbReference type="GeneID" id="64692792"/>
<keyword evidence="2" id="KW-1185">Reference proteome</keyword>
<dbReference type="AlphaFoldDB" id="A0A9P7FJY5"/>
<protein>
    <recommendedName>
        <fullName evidence="3">Reverse transcriptase/retrotransposon-derived protein RNase H-like domain-containing protein</fullName>
    </recommendedName>
</protein>
<accession>A0A9P7FJY5</accession>
<dbReference type="RefSeq" id="XP_041299822.1">
    <property type="nucleotide sequence ID" value="XM_041430533.1"/>
</dbReference>
<organism evidence="1 2">
    <name type="scientific">Suillus discolor</name>
    <dbReference type="NCBI Taxonomy" id="1912936"/>
    <lineage>
        <taxon>Eukaryota</taxon>
        <taxon>Fungi</taxon>
        <taxon>Dikarya</taxon>
        <taxon>Basidiomycota</taxon>
        <taxon>Agaricomycotina</taxon>
        <taxon>Agaricomycetes</taxon>
        <taxon>Agaricomycetidae</taxon>
        <taxon>Boletales</taxon>
        <taxon>Suillineae</taxon>
        <taxon>Suillaceae</taxon>
        <taxon>Suillus</taxon>
    </lineage>
</organism>